<evidence type="ECO:0000256" key="1">
    <source>
        <dbReference type="SAM" id="MobiDB-lite"/>
    </source>
</evidence>
<dbReference type="InterPro" id="IPR025659">
    <property type="entry name" value="Tubby-like_C"/>
</dbReference>
<feature type="compositionally biased region" description="Polar residues" evidence="1">
    <location>
        <begin position="54"/>
        <end position="63"/>
    </location>
</feature>
<feature type="compositionally biased region" description="Gly residues" evidence="1">
    <location>
        <begin position="69"/>
        <end position="79"/>
    </location>
</feature>
<dbReference type="Pfam" id="PF03803">
    <property type="entry name" value="Scramblase"/>
    <property type="match status" value="1"/>
</dbReference>
<gene>
    <name evidence="3" type="ORF">MNBD_ACTINO02-2197</name>
</gene>
<dbReference type="GO" id="GO:0005886">
    <property type="term" value="C:plasma membrane"/>
    <property type="evidence" value="ECO:0007669"/>
    <property type="project" value="TreeGrafter"/>
</dbReference>
<feature type="domain" description="DUF2510" evidence="2">
    <location>
        <begin position="7"/>
        <end position="39"/>
    </location>
</feature>
<evidence type="ECO:0000259" key="2">
    <source>
        <dbReference type="Pfam" id="PF10708"/>
    </source>
</evidence>
<dbReference type="AlphaFoldDB" id="A0A3B0SSX9"/>
<dbReference type="InterPro" id="IPR018929">
    <property type="entry name" value="DUF2510"/>
</dbReference>
<dbReference type="GO" id="GO:0017128">
    <property type="term" value="F:phospholipid scramblase activity"/>
    <property type="evidence" value="ECO:0007669"/>
    <property type="project" value="InterPro"/>
</dbReference>
<dbReference type="SUPFAM" id="SSF54518">
    <property type="entry name" value="Tubby C-terminal domain-like"/>
    <property type="match status" value="1"/>
</dbReference>
<evidence type="ECO:0000313" key="3">
    <source>
        <dbReference type="EMBL" id="VAW09461.1"/>
    </source>
</evidence>
<dbReference type="PANTHER" id="PTHR23248:SF9">
    <property type="entry name" value="PHOSPHOLIPID SCRAMBLASE"/>
    <property type="match status" value="1"/>
</dbReference>
<feature type="region of interest" description="Disordered" evidence="1">
    <location>
        <begin position="1"/>
        <end position="80"/>
    </location>
</feature>
<name>A0A3B0SSX9_9ZZZZ</name>
<dbReference type="InterPro" id="IPR005552">
    <property type="entry name" value="Scramblase"/>
</dbReference>
<dbReference type="PANTHER" id="PTHR23248">
    <property type="entry name" value="PHOSPHOLIPID SCRAMBLASE-RELATED"/>
    <property type="match status" value="1"/>
</dbReference>
<reference evidence="3" key="1">
    <citation type="submission" date="2018-06" db="EMBL/GenBank/DDBJ databases">
        <authorList>
            <person name="Zhirakovskaya E."/>
        </authorList>
    </citation>
    <scope>NUCLEOTIDE SEQUENCE</scope>
</reference>
<dbReference type="EMBL" id="UOEK01000584">
    <property type="protein sequence ID" value="VAW09461.1"/>
    <property type="molecule type" value="Genomic_DNA"/>
</dbReference>
<sequence length="276" mass="30132">MTTQPHPGWYPDPSGEFDERYWSGTDWSDETRQKPPSPQPPDPNTQPTEGHVPTTATTPNQVHKQVAKSGGGAESGGGTLFTEPILVVNQKTKLIEVNSEYAIYDQAGVQIGAVRQVGQSALKKFIRVIGNVDQFLTHVLEVVDANGVVQMTLTRPRKILKSKVEIAGPDGRSIGTIKQLNALGKIRFAMEAGGTVVGYLNAQNWRAWNFSITDHNDNEVAVITKSWEGLARTLFTTADRYVVRIHKPLADPLLTMVVASAVSVDTALKQDSRGFS</sequence>
<feature type="compositionally biased region" description="Pro residues" evidence="1">
    <location>
        <begin position="35"/>
        <end position="44"/>
    </location>
</feature>
<protein>
    <recommendedName>
        <fullName evidence="2">DUF2510 domain-containing protein</fullName>
    </recommendedName>
</protein>
<dbReference type="Pfam" id="PF10708">
    <property type="entry name" value="DUF2510"/>
    <property type="match status" value="1"/>
</dbReference>
<organism evidence="3">
    <name type="scientific">hydrothermal vent metagenome</name>
    <dbReference type="NCBI Taxonomy" id="652676"/>
    <lineage>
        <taxon>unclassified sequences</taxon>
        <taxon>metagenomes</taxon>
        <taxon>ecological metagenomes</taxon>
    </lineage>
</organism>
<accession>A0A3B0SSX9</accession>
<proteinExistence type="predicted"/>